<evidence type="ECO:0000313" key="3">
    <source>
        <dbReference type="Proteomes" id="UP000611640"/>
    </source>
</evidence>
<proteinExistence type="predicted"/>
<dbReference type="KEGG" id="atl:Athai_13870"/>
<evidence type="ECO:0000313" key="2">
    <source>
        <dbReference type="EMBL" id="BCJ33884.1"/>
    </source>
</evidence>
<protein>
    <recommendedName>
        <fullName evidence="1">Aminoglycoside phosphotransferase domain-containing protein</fullName>
    </recommendedName>
</protein>
<feature type="domain" description="Aminoglycoside phosphotransferase" evidence="1">
    <location>
        <begin position="2"/>
        <end position="145"/>
    </location>
</feature>
<name>A0A7R7DLF4_9ACTN</name>
<organism evidence="2 3">
    <name type="scientific">Actinocatenispora thailandica</name>
    <dbReference type="NCBI Taxonomy" id="227318"/>
    <lineage>
        <taxon>Bacteria</taxon>
        <taxon>Bacillati</taxon>
        <taxon>Actinomycetota</taxon>
        <taxon>Actinomycetes</taxon>
        <taxon>Micromonosporales</taxon>
        <taxon>Micromonosporaceae</taxon>
        <taxon>Actinocatenispora</taxon>
    </lineage>
</organism>
<dbReference type="SUPFAM" id="SSF56112">
    <property type="entry name" value="Protein kinase-like (PK-like)"/>
    <property type="match status" value="1"/>
</dbReference>
<reference evidence="2 3" key="1">
    <citation type="submission" date="2020-08" db="EMBL/GenBank/DDBJ databases">
        <title>Whole genome shotgun sequence of Actinocatenispora thailandica NBRC 105041.</title>
        <authorList>
            <person name="Komaki H."/>
            <person name="Tamura T."/>
        </authorList>
    </citation>
    <scope>NUCLEOTIDE SEQUENCE [LARGE SCALE GENOMIC DNA]</scope>
    <source>
        <strain evidence="2 3">NBRC 105041</strain>
    </source>
</reference>
<dbReference type="AlphaFoldDB" id="A0A7R7DLF4"/>
<dbReference type="InterPro" id="IPR011009">
    <property type="entry name" value="Kinase-like_dom_sf"/>
</dbReference>
<dbReference type="InterPro" id="IPR002575">
    <property type="entry name" value="Aminoglycoside_PTrfase"/>
</dbReference>
<keyword evidence="3" id="KW-1185">Reference proteome</keyword>
<dbReference type="EMBL" id="AP023355">
    <property type="protein sequence ID" value="BCJ33884.1"/>
    <property type="molecule type" value="Genomic_DNA"/>
</dbReference>
<evidence type="ECO:0000259" key="1">
    <source>
        <dbReference type="Pfam" id="PF01636"/>
    </source>
</evidence>
<sequence length="152" mass="16028">MPLGTGTPDDRFPYPWSVYRWLGGEDLAHHATVDLDDLAVQLGRFLTALQRVDATDGPLSTRATPVNTRDNEAVRSTIDHLAASGVLDAGLATAVWEAALAAPAWGGSPLWIHGDPFPSNLLATHGRLTGVIDFGLLGLGDPACDMLPHGPS</sequence>
<gene>
    <name evidence="2" type="ORF">Athai_13870</name>
</gene>
<accession>A0A7R7DLF4</accession>
<dbReference type="Proteomes" id="UP000611640">
    <property type="component" value="Chromosome"/>
</dbReference>
<dbReference type="Gene3D" id="3.90.1200.10">
    <property type="match status" value="1"/>
</dbReference>
<dbReference type="Pfam" id="PF01636">
    <property type="entry name" value="APH"/>
    <property type="match status" value="1"/>
</dbReference>